<dbReference type="InterPro" id="IPR000073">
    <property type="entry name" value="AB_hydrolase_1"/>
</dbReference>
<evidence type="ECO:0000256" key="2">
    <source>
        <dbReference type="ARBA" id="ARBA00022801"/>
    </source>
</evidence>
<feature type="domain" description="AB hydrolase-1" evidence="4">
    <location>
        <begin position="87"/>
        <end position="281"/>
    </location>
</feature>
<dbReference type="Pfam" id="PF00561">
    <property type="entry name" value="Abhydrolase_1"/>
    <property type="match status" value="1"/>
</dbReference>
<keyword evidence="7" id="KW-1185">Reference proteome</keyword>
<dbReference type="AlphaFoldDB" id="A0A0U1LJU3"/>
<sequence>MHPGIILAALSFTFLAAASDSLDWNAITPSRDLQYHDCYDGFKCARLEVPLDWTNDSDSRTAVIAIAKLPAVVSDDDPTFGGSIFTNPGGPGASGVTYIQRAARNMQNFLDKPGRRHYELLSWDPRGIGHTTPSSDCFHSNAVSRNAWLLEERGNGGLAKGLGAIKHGLSMTKALSQRCKDEGDAMAYMNTPSVARDMVHMVDKIHELRQKESTIKVHEELKKRTEDVVARLQYIGFSYGTVIGNYFAALYPGRVGRMVLDGVVNVDDYAHGPGWLTNLDDTDEILEQFWRGCHEAGPSTCALASVSDSSASELRDRFWSWIAQLDDTPLPVVTSKGFMVIVTGNDIRKFVGVALYDPIGSFKPLANTLQQAMAGNTTSLITSMIGLDLIPDLENICPGKHNPLVLPEARSAVLCGDGDDLTHKDAAWWHKYVQHLMDKSQLLGSYWSIIRFSCSSWPFRPNLSFKGPFKTPKAVPSLASGHPAAPLLFLSSRLDPVTPLKAARAVASNHPGAALVIQEIWYGTFGGDGM</sequence>
<dbReference type="Pfam" id="PF08386">
    <property type="entry name" value="Abhydrolase_4"/>
    <property type="match status" value="1"/>
</dbReference>
<keyword evidence="6" id="KW-0031">Aminopeptidase</keyword>
<comment type="similarity">
    <text evidence="1">Belongs to the peptidase S33 family.</text>
</comment>
<evidence type="ECO:0000313" key="7">
    <source>
        <dbReference type="Proteomes" id="UP000054383"/>
    </source>
</evidence>
<proteinExistence type="inferred from homology"/>
<feature type="chain" id="PRO_5006711007" evidence="3">
    <location>
        <begin position="19"/>
        <end position="530"/>
    </location>
</feature>
<evidence type="ECO:0000259" key="4">
    <source>
        <dbReference type="Pfam" id="PF00561"/>
    </source>
</evidence>
<dbReference type="GO" id="GO:0004177">
    <property type="term" value="F:aminopeptidase activity"/>
    <property type="evidence" value="ECO:0007669"/>
    <property type="project" value="UniProtKB-KW"/>
</dbReference>
<feature type="signal peptide" evidence="3">
    <location>
        <begin position="1"/>
        <end position="18"/>
    </location>
</feature>
<dbReference type="OrthoDB" id="425534at2759"/>
<dbReference type="Proteomes" id="UP000054383">
    <property type="component" value="Unassembled WGS sequence"/>
</dbReference>
<dbReference type="InterPro" id="IPR051601">
    <property type="entry name" value="Serine_prot/Carboxylest_S33"/>
</dbReference>
<accession>A0A0U1LJU3</accession>
<reference evidence="6 7" key="1">
    <citation type="submission" date="2015-04" db="EMBL/GenBank/DDBJ databases">
        <authorList>
            <person name="Syromyatnikov M.Y."/>
            <person name="Popov V.N."/>
        </authorList>
    </citation>
    <scope>NUCLEOTIDE SEQUENCE [LARGE SCALE GENOMIC DNA]</scope>
    <source>
        <strain evidence="6">WF-38-12</strain>
    </source>
</reference>
<evidence type="ECO:0000259" key="5">
    <source>
        <dbReference type="Pfam" id="PF08386"/>
    </source>
</evidence>
<dbReference type="PANTHER" id="PTHR43248">
    <property type="entry name" value="2-SUCCINYL-6-HYDROXY-2,4-CYCLOHEXADIENE-1-CARBOXYLATE SYNTHASE"/>
    <property type="match status" value="1"/>
</dbReference>
<dbReference type="PANTHER" id="PTHR43248:SF25">
    <property type="entry name" value="AB HYDROLASE-1 DOMAIN-CONTAINING PROTEIN-RELATED"/>
    <property type="match status" value="1"/>
</dbReference>
<dbReference type="InterPro" id="IPR029058">
    <property type="entry name" value="AB_hydrolase_fold"/>
</dbReference>
<dbReference type="OMA" id="EYIRWEI"/>
<organism evidence="6 7">
    <name type="scientific">Talaromyces islandicus</name>
    <name type="common">Penicillium islandicum</name>
    <dbReference type="NCBI Taxonomy" id="28573"/>
    <lineage>
        <taxon>Eukaryota</taxon>
        <taxon>Fungi</taxon>
        <taxon>Dikarya</taxon>
        <taxon>Ascomycota</taxon>
        <taxon>Pezizomycotina</taxon>
        <taxon>Eurotiomycetes</taxon>
        <taxon>Eurotiomycetidae</taxon>
        <taxon>Eurotiales</taxon>
        <taxon>Trichocomaceae</taxon>
        <taxon>Talaromyces</taxon>
        <taxon>Talaromyces sect. Islandici</taxon>
    </lineage>
</organism>
<feature type="domain" description="Peptidase S33 tripeptidyl aminopeptidase-like C-terminal" evidence="5">
    <location>
        <begin position="441"/>
        <end position="519"/>
    </location>
</feature>
<dbReference type="STRING" id="28573.A0A0U1LJU3"/>
<gene>
    <name evidence="6" type="ORF">PISL3812_00594</name>
</gene>
<dbReference type="Gene3D" id="3.40.50.1820">
    <property type="entry name" value="alpha/beta hydrolase"/>
    <property type="match status" value="1"/>
</dbReference>
<evidence type="ECO:0000313" key="6">
    <source>
        <dbReference type="EMBL" id="CRG83243.1"/>
    </source>
</evidence>
<dbReference type="EMBL" id="CVMT01000001">
    <property type="protein sequence ID" value="CRG83243.1"/>
    <property type="molecule type" value="Genomic_DNA"/>
</dbReference>
<dbReference type="InterPro" id="IPR013595">
    <property type="entry name" value="Pept_S33_TAP-like_C"/>
</dbReference>
<evidence type="ECO:0000256" key="3">
    <source>
        <dbReference type="SAM" id="SignalP"/>
    </source>
</evidence>
<keyword evidence="2" id="KW-0378">Hydrolase</keyword>
<evidence type="ECO:0000256" key="1">
    <source>
        <dbReference type="ARBA" id="ARBA00010088"/>
    </source>
</evidence>
<protein>
    <submittedName>
        <fullName evidence="6">Tripeptidyl aminopeptidase</fullName>
    </submittedName>
</protein>
<name>A0A0U1LJU3_TALIS</name>
<dbReference type="SUPFAM" id="SSF53474">
    <property type="entry name" value="alpha/beta-Hydrolases"/>
    <property type="match status" value="1"/>
</dbReference>
<keyword evidence="6" id="KW-0645">Protease</keyword>
<keyword evidence="3" id="KW-0732">Signal</keyword>